<evidence type="ECO:0000313" key="2">
    <source>
        <dbReference type="Proteomes" id="UP000007800"/>
    </source>
</evidence>
<reference evidence="1 2" key="1">
    <citation type="submission" date="2008-07" db="EMBL/GenBank/DDBJ databases">
        <authorList>
            <person name="El-Sayed N."/>
            <person name="Caler E."/>
            <person name="Inman J."/>
            <person name="Amedeo P."/>
            <person name="Hass B."/>
            <person name="Wortman J."/>
        </authorList>
    </citation>
    <scope>NUCLEOTIDE SEQUENCE [LARGE SCALE GENOMIC DNA]</scope>
    <source>
        <strain evidence="2">ATCC 50983 / TXsc</strain>
    </source>
</reference>
<evidence type="ECO:0000313" key="1">
    <source>
        <dbReference type="EMBL" id="EER06011.1"/>
    </source>
</evidence>
<proteinExistence type="predicted"/>
<sequence length="194" mass="22506">MNCYRTPTLSATYRAIGCERGYHTFDPNVEPQQSRLHYRSCPHIVGGLIAGERGRRKFNPVETLRFARPSDHTPSLAEPCFGRDVLASLRPHQYQSTLVGSVAEGRRVRRGARMEDRLIHVEEDARLGRRRTPRATSRLARHFRRSTSYCRTTEHRWKDQIENIIGYADRWATSNTEYGNRCYAVRAYNTLKLP</sequence>
<dbReference type="EMBL" id="GG680905">
    <property type="protein sequence ID" value="EER06011.1"/>
    <property type="molecule type" value="Genomic_DNA"/>
</dbReference>
<keyword evidence="2" id="KW-1185">Reference proteome</keyword>
<organism evidence="2">
    <name type="scientific">Perkinsus marinus (strain ATCC 50983 / TXsc)</name>
    <dbReference type="NCBI Taxonomy" id="423536"/>
    <lineage>
        <taxon>Eukaryota</taxon>
        <taxon>Sar</taxon>
        <taxon>Alveolata</taxon>
        <taxon>Perkinsozoa</taxon>
        <taxon>Perkinsea</taxon>
        <taxon>Perkinsida</taxon>
        <taxon>Perkinsidae</taxon>
        <taxon>Perkinsus</taxon>
    </lineage>
</organism>
<protein>
    <submittedName>
        <fullName evidence="1">Uncharacterized protein</fullName>
    </submittedName>
</protein>
<dbReference type="GeneID" id="9087205"/>
<dbReference type="InParanoid" id="C5LB83"/>
<dbReference type="Proteomes" id="UP000007800">
    <property type="component" value="Unassembled WGS sequence"/>
</dbReference>
<dbReference type="AlphaFoldDB" id="C5LB83"/>
<accession>C5LB83</accession>
<gene>
    <name evidence="1" type="ORF">Pmar_PMAR028199</name>
</gene>
<dbReference type="RefSeq" id="XP_002774195.1">
    <property type="nucleotide sequence ID" value="XM_002774149.1"/>
</dbReference>
<name>C5LB83_PERM5</name>